<keyword evidence="1" id="KW-0472">Membrane</keyword>
<accession>A0AAD6Y000</accession>
<feature type="transmembrane region" description="Helical" evidence="1">
    <location>
        <begin position="322"/>
        <end position="345"/>
    </location>
</feature>
<dbReference type="Proteomes" id="UP001222325">
    <property type="component" value="Unassembled WGS sequence"/>
</dbReference>
<dbReference type="EMBL" id="JARJCN010000006">
    <property type="protein sequence ID" value="KAJ7100078.1"/>
    <property type="molecule type" value="Genomic_DNA"/>
</dbReference>
<organism evidence="2 3">
    <name type="scientific">Mycena belliarum</name>
    <dbReference type="NCBI Taxonomy" id="1033014"/>
    <lineage>
        <taxon>Eukaryota</taxon>
        <taxon>Fungi</taxon>
        <taxon>Dikarya</taxon>
        <taxon>Basidiomycota</taxon>
        <taxon>Agaricomycotina</taxon>
        <taxon>Agaricomycetes</taxon>
        <taxon>Agaricomycetidae</taxon>
        <taxon>Agaricales</taxon>
        <taxon>Marasmiineae</taxon>
        <taxon>Mycenaceae</taxon>
        <taxon>Mycena</taxon>
    </lineage>
</organism>
<keyword evidence="3" id="KW-1185">Reference proteome</keyword>
<name>A0AAD6Y000_9AGAR</name>
<keyword evidence="1" id="KW-0812">Transmembrane</keyword>
<sequence length="350" mass="36267">MDSAAVNTNVTVDDFDCVLSFQDPAVWDTPDPSSPTFDAKTSQWLMGTYHNTTVAGAALTFNFTGPAIYVFGAAGPAYGSYEVVVDGVATQASAYAAANASAPHLLYGASNLTYAAHTLLLRNLGKVGADAGGSALLFDFLRTTVQLAPAGATVTNRTMEETDPALKYTGTWGNNTSPNFSGGGTTFTNGDNATMSFTFNGSAVYVFGDKKNDHGLYSVVLDGGVPQVFNGVSGCGGAFGMTCEQQKPTLKFFASNLNASSHTLTIMNHPGVNNSYLDLDSVVLTVPSVYAPRALANTSASASASSSASRSGASSPSKPSSALHSASTLTLAPLLYLVLGTLWLLRAVRR</sequence>
<evidence type="ECO:0000313" key="3">
    <source>
        <dbReference type="Proteomes" id="UP001222325"/>
    </source>
</evidence>
<proteinExistence type="predicted"/>
<dbReference type="AlphaFoldDB" id="A0AAD6Y000"/>
<gene>
    <name evidence="2" type="ORF">B0H15DRAFT_877350</name>
</gene>
<dbReference type="Gene3D" id="2.60.120.260">
    <property type="entry name" value="Galactose-binding domain-like"/>
    <property type="match status" value="2"/>
</dbReference>
<evidence type="ECO:0000313" key="2">
    <source>
        <dbReference type="EMBL" id="KAJ7100078.1"/>
    </source>
</evidence>
<comment type="caution">
    <text evidence="2">The sequence shown here is derived from an EMBL/GenBank/DDBJ whole genome shotgun (WGS) entry which is preliminary data.</text>
</comment>
<keyword evidence="1" id="KW-1133">Transmembrane helix</keyword>
<reference evidence="2" key="1">
    <citation type="submission" date="2023-03" db="EMBL/GenBank/DDBJ databases">
        <title>Massive genome expansion in bonnet fungi (Mycena s.s.) driven by repeated elements and novel gene families across ecological guilds.</title>
        <authorList>
            <consortium name="Lawrence Berkeley National Laboratory"/>
            <person name="Harder C.B."/>
            <person name="Miyauchi S."/>
            <person name="Viragh M."/>
            <person name="Kuo A."/>
            <person name="Thoen E."/>
            <person name="Andreopoulos B."/>
            <person name="Lu D."/>
            <person name="Skrede I."/>
            <person name="Drula E."/>
            <person name="Henrissat B."/>
            <person name="Morin E."/>
            <person name="Kohler A."/>
            <person name="Barry K."/>
            <person name="LaButti K."/>
            <person name="Morin E."/>
            <person name="Salamov A."/>
            <person name="Lipzen A."/>
            <person name="Mereny Z."/>
            <person name="Hegedus B."/>
            <person name="Baldrian P."/>
            <person name="Stursova M."/>
            <person name="Weitz H."/>
            <person name="Taylor A."/>
            <person name="Grigoriev I.V."/>
            <person name="Nagy L.G."/>
            <person name="Martin F."/>
            <person name="Kauserud H."/>
        </authorList>
    </citation>
    <scope>NUCLEOTIDE SEQUENCE</scope>
    <source>
        <strain evidence="2">CBHHK173m</strain>
    </source>
</reference>
<evidence type="ECO:0000256" key="1">
    <source>
        <dbReference type="SAM" id="Phobius"/>
    </source>
</evidence>
<protein>
    <submittedName>
        <fullName evidence="2">Uncharacterized protein</fullName>
    </submittedName>
</protein>